<gene>
    <name evidence="1" type="ORF">C1N32_14160</name>
</gene>
<protein>
    <submittedName>
        <fullName evidence="1">Uncharacterized protein</fullName>
    </submittedName>
</protein>
<dbReference type="RefSeq" id="WP_102966566.1">
    <property type="nucleotide sequence ID" value="NZ_JBJKCE010000001.1"/>
</dbReference>
<evidence type="ECO:0000313" key="2">
    <source>
        <dbReference type="Proteomes" id="UP000236449"/>
    </source>
</evidence>
<organism evidence="1 2">
    <name type="scientific">Vibrio diazotrophicus</name>
    <dbReference type="NCBI Taxonomy" id="685"/>
    <lineage>
        <taxon>Bacteria</taxon>
        <taxon>Pseudomonadati</taxon>
        <taxon>Pseudomonadota</taxon>
        <taxon>Gammaproteobacteria</taxon>
        <taxon>Vibrionales</taxon>
        <taxon>Vibrionaceae</taxon>
        <taxon>Vibrio</taxon>
    </lineage>
</organism>
<dbReference type="OrthoDB" id="8581915at2"/>
<dbReference type="Proteomes" id="UP000236449">
    <property type="component" value="Unassembled WGS sequence"/>
</dbReference>
<evidence type="ECO:0000313" key="1">
    <source>
        <dbReference type="EMBL" id="PNI04135.1"/>
    </source>
</evidence>
<dbReference type="SUPFAM" id="SSF52096">
    <property type="entry name" value="ClpP/crotonase"/>
    <property type="match status" value="1"/>
</dbReference>
<sequence>MNLFTKLIIGIFILPISAFANTLIKSESDPCNSDISFKCHVNINKSNEPIDLSKTSIYARNNTLYFKGNITDSTILQTMNVINNYRKPINTMVVTSLGGDTVPAMRLGYWIYDNQINLIVDKVCLSSCANYFFTAAKSVFIKKGAIVFWHGGSTQKSLQPVNGSLKELEVRRHKIELEFRFFRHIHVKQDITVYGQLNDSFLLYNTAGCIRASDNGDLQGWTYTIDDLKKFGVNNVISDNEQPPVSHKGITMSCVIPVNS</sequence>
<comment type="caution">
    <text evidence="1">The sequence shown here is derived from an EMBL/GenBank/DDBJ whole genome shotgun (WGS) entry which is preliminary data.</text>
</comment>
<dbReference type="AlphaFoldDB" id="A0A2J8I0T5"/>
<proteinExistence type="predicted"/>
<dbReference type="InterPro" id="IPR029045">
    <property type="entry name" value="ClpP/crotonase-like_dom_sf"/>
</dbReference>
<accession>A0A2J8I0T5</accession>
<name>A0A2J8I0T5_VIBDI</name>
<dbReference type="EMBL" id="POSK01000009">
    <property type="protein sequence ID" value="PNI04135.1"/>
    <property type="molecule type" value="Genomic_DNA"/>
</dbReference>
<reference evidence="1 2" key="1">
    <citation type="submission" date="2018-01" db="EMBL/GenBank/DDBJ databases">
        <title>Draft genome sequences of six Vibrio diazotrophicus strains isolated from deep-sea sediments of the Baltic Sea.</title>
        <authorList>
            <person name="Castillo D."/>
            <person name="Vandieken V."/>
            <person name="Chiang O."/>
            <person name="Middelboe M."/>
        </authorList>
    </citation>
    <scope>NUCLEOTIDE SEQUENCE [LARGE SCALE GENOMIC DNA]</scope>
    <source>
        <strain evidence="1 2">60.27F</strain>
    </source>
</reference>